<dbReference type="Pfam" id="PF25209">
    <property type="entry name" value="Phage_capsid_4"/>
    <property type="match status" value="1"/>
</dbReference>
<dbReference type="EMBL" id="MPDM01000004">
    <property type="protein sequence ID" value="OKL49299.1"/>
    <property type="molecule type" value="Genomic_DNA"/>
</dbReference>
<keyword evidence="3" id="KW-0378">Hydrolase</keyword>
<dbReference type="InterPro" id="IPR006433">
    <property type="entry name" value="Prohead_protease"/>
</dbReference>
<keyword evidence="2" id="KW-0645">Protease</keyword>
<evidence type="ECO:0000256" key="1">
    <source>
        <dbReference type="ARBA" id="ARBA00022612"/>
    </source>
</evidence>
<dbReference type="Proteomes" id="UP000186465">
    <property type="component" value="Unassembled WGS sequence"/>
</dbReference>
<evidence type="ECO:0000256" key="2">
    <source>
        <dbReference type="ARBA" id="ARBA00022670"/>
    </source>
</evidence>
<reference evidence="7" key="1">
    <citation type="submission" date="2016-11" db="EMBL/GenBank/DDBJ databases">
        <title>Actinomyces gypaetusis sp. nov. isolated from Gypaetus barbatus in Qinghai Tibet Plateau China.</title>
        <authorList>
            <person name="Meng X."/>
        </authorList>
    </citation>
    <scope>NUCLEOTIDE SEQUENCE [LARGE SCALE GENOMIC DNA]</scope>
    <source>
        <strain evidence="7">DSM 15383</strain>
    </source>
</reference>
<dbReference type="OrthoDB" id="3268964at2"/>
<dbReference type="AlphaFoldDB" id="A0A1Q5PP59"/>
<protein>
    <recommendedName>
        <fullName evidence="5">Prohead serine protease domain-containing protein</fullName>
    </recommendedName>
</protein>
<dbReference type="Gene3D" id="3.30.2320.10">
    <property type="entry name" value="hypothetical protein PF0899 domain"/>
    <property type="match status" value="1"/>
</dbReference>
<feature type="domain" description="Prohead serine protease" evidence="5">
    <location>
        <begin position="16"/>
        <end position="155"/>
    </location>
</feature>
<keyword evidence="7" id="KW-1185">Reference proteome</keyword>
<evidence type="ECO:0000313" key="6">
    <source>
        <dbReference type="EMBL" id="OKL49299.1"/>
    </source>
</evidence>
<dbReference type="Gene3D" id="3.30.2400.10">
    <property type="entry name" value="Major capsid protein gp5"/>
    <property type="match status" value="1"/>
</dbReference>
<dbReference type="NCBIfam" id="TIGR01543">
    <property type="entry name" value="proheadase_HK97"/>
    <property type="match status" value="1"/>
</dbReference>
<dbReference type="GO" id="GO:0006508">
    <property type="term" value="P:proteolysis"/>
    <property type="evidence" value="ECO:0007669"/>
    <property type="project" value="UniProtKB-KW"/>
</dbReference>
<dbReference type="SUPFAM" id="SSF56563">
    <property type="entry name" value="Major capsid protein gp5"/>
    <property type="match status" value="1"/>
</dbReference>
<keyword evidence="4" id="KW-0175">Coiled coil</keyword>
<dbReference type="GO" id="GO:0008233">
    <property type="term" value="F:peptidase activity"/>
    <property type="evidence" value="ECO:0007669"/>
    <property type="project" value="UniProtKB-KW"/>
</dbReference>
<dbReference type="InterPro" id="IPR054613">
    <property type="entry name" value="Peptidase_S78_dom"/>
</dbReference>
<evidence type="ECO:0000313" key="7">
    <source>
        <dbReference type="Proteomes" id="UP000186465"/>
    </source>
</evidence>
<dbReference type="Pfam" id="PF04586">
    <property type="entry name" value="Peptidase_S78"/>
    <property type="match status" value="1"/>
</dbReference>
<comment type="caution">
    <text evidence="6">The sequence shown here is derived from an EMBL/GenBank/DDBJ whole genome shotgun (WGS) entry which is preliminary data.</text>
</comment>
<sequence length="518" mass="57147">MSLEYRAAATAAPKDESREFDALAVPFDSETRLYPWLYERFAPGSVTVADSAPILYCHDEPIGRITSWESREDGLWITGKLSTTQRAAETLTLLKDEVLSKCSIGFEAGKYTEEYDEDDNLHITHMSDVIVREVSLVPVPAYPDTTVTNIRSKAKEPNERNAPMDDPKIQKELETQRSALDKLALQMEQLAANSASGQEEKHPLSQFRSFGAYVRAVAAGEERATEALRDFEGTTSEISIARPIWVERLQADMEKKQKLTNLFTHSADLPATGMTFEYVQEHEDELAVAKQTKEGDTLPHGKLVKDTIKSVSVETYGGYTTMSKQAIQRASESLVSDNFERMARRYALAIEKATKALVASTYTTAVTNPMATIDNLAQATPVTWVDTMLTAVESFDDTPYNLDALLVSREVFMSLFALKEHKSALQITESPTDKLGTLTISVPKAELAGVPVIWTPSLTGKKAAAVSRSAIRVKESAGAPWRLQDENVADLTGVFSVYGYAAHYVPVPAAFKAIKITQ</sequence>
<feature type="coiled-coil region" evidence="4">
    <location>
        <begin position="173"/>
        <end position="200"/>
    </location>
</feature>
<keyword evidence="1" id="KW-1188">Viral release from host cell</keyword>
<accession>A0A1Q5PP59</accession>
<evidence type="ECO:0000256" key="4">
    <source>
        <dbReference type="SAM" id="Coils"/>
    </source>
</evidence>
<evidence type="ECO:0000259" key="5">
    <source>
        <dbReference type="Pfam" id="PF04586"/>
    </source>
</evidence>
<dbReference type="STRING" id="156892.BM477_04775"/>
<evidence type="ECO:0000256" key="3">
    <source>
        <dbReference type="ARBA" id="ARBA00022801"/>
    </source>
</evidence>
<gene>
    <name evidence="6" type="ORF">BM477_04775</name>
</gene>
<organism evidence="6 7">
    <name type="scientific">Boudabousia marimammalium</name>
    <dbReference type="NCBI Taxonomy" id="156892"/>
    <lineage>
        <taxon>Bacteria</taxon>
        <taxon>Bacillati</taxon>
        <taxon>Actinomycetota</taxon>
        <taxon>Actinomycetes</taxon>
        <taxon>Actinomycetales</taxon>
        <taxon>Actinomycetaceae</taxon>
        <taxon>Boudabousia</taxon>
    </lineage>
</organism>
<name>A0A1Q5PP59_9ACTO</name>
<dbReference type="RefSeq" id="WP_075361539.1">
    <property type="nucleotide sequence ID" value="NZ_MPDM01000004.1"/>
</dbReference>
<proteinExistence type="predicted"/>